<comment type="similarity">
    <text evidence="2">Belongs to the OXA1/ALB3/YidC family.</text>
</comment>
<keyword evidence="7" id="KW-1185">Reference proteome</keyword>
<reference evidence="6" key="2">
    <citation type="submission" date="2023-05" db="EMBL/GenBank/DDBJ databases">
        <authorList>
            <consortium name="Lawrence Berkeley National Laboratory"/>
            <person name="Steindorff A."/>
            <person name="Hensen N."/>
            <person name="Bonometti L."/>
            <person name="Westerberg I."/>
            <person name="Brannstrom I.O."/>
            <person name="Guillou S."/>
            <person name="Cros-Aarteil S."/>
            <person name="Calhoun S."/>
            <person name="Haridas S."/>
            <person name="Kuo A."/>
            <person name="Mondo S."/>
            <person name="Pangilinan J."/>
            <person name="Riley R."/>
            <person name="Labutti K."/>
            <person name="Andreopoulos B."/>
            <person name="Lipzen A."/>
            <person name="Chen C."/>
            <person name="Yanf M."/>
            <person name="Daum C."/>
            <person name="Ng V."/>
            <person name="Clum A."/>
            <person name="Ohm R."/>
            <person name="Martin F."/>
            <person name="Silar P."/>
            <person name="Natvig D."/>
            <person name="Lalanne C."/>
            <person name="Gautier V."/>
            <person name="Ament-Velasquez S.L."/>
            <person name="Kruys A."/>
            <person name="Hutchinson M.I."/>
            <person name="Powell A.J."/>
            <person name="Barry K."/>
            <person name="Miller A.N."/>
            <person name="Grigoriev I.V."/>
            <person name="Debuchy R."/>
            <person name="Gladieux P."/>
            <person name="Thoren M.H."/>
            <person name="Johannesson H."/>
        </authorList>
    </citation>
    <scope>NUCLEOTIDE SEQUENCE</scope>
    <source>
        <strain evidence="6">PSN243</strain>
    </source>
</reference>
<keyword evidence="5" id="KW-0472">Membrane</keyword>
<name>A0AAV9H3A1_9PEZI</name>
<sequence length="393" mass="42762">MIPLGTALSAGRISFSRQSHVLSTGASRNYHALHRNSSPVLFAVAASRSKPPSTNPLHSHTQIQSRRPFSAVSALETTLTTTQHLFTELHNITGTPWYLTIPLIALSINLVTRFPLSIYARRVAVRRAKLTPLFQAWAIKHARDITFEPKFAVSQKARHAEIASRTKQTGKRIFKAWGVQRFKDFSPLGFFPVWLLGIESIRRLCGGPRGLIGTLVLGPDEATTTATGDAISASSDPADAASVAEITQDIVSSGADPSLATGGCLWFPDLMVADPLHILPLALSAVLVLHILPKSQAGIQRVFGLDRTSNQVVESQNPQRLTRAFLIMAVAIGPVTMDLPAALHLYWLSSATLTLIQTEVLAKLMPIPKQKVNPCSNNESIYLRPGRPEGQRS</sequence>
<keyword evidence="4" id="KW-1133">Transmembrane helix</keyword>
<evidence type="ECO:0000256" key="3">
    <source>
        <dbReference type="ARBA" id="ARBA00022692"/>
    </source>
</evidence>
<dbReference type="GO" id="GO:0032979">
    <property type="term" value="P:protein insertion into mitochondrial inner membrane from matrix"/>
    <property type="evidence" value="ECO:0007669"/>
    <property type="project" value="TreeGrafter"/>
</dbReference>
<reference evidence="6" key="1">
    <citation type="journal article" date="2023" name="Mol. Phylogenet. Evol.">
        <title>Genome-scale phylogeny and comparative genomics of the fungal order Sordariales.</title>
        <authorList>
            <person name="Hensen N."/>
            <person name="Bonometti L."/>
            <person name="Westerberg I."/>
            <person name="Brannstrom I.O."/>
            <person name="Guillou S."/>
            <person name="Cros-Aarteil S."/>
            <person name="Calhoun S."/>
            <person name="Haridas S."/>
            <person name="Kuo A."/>
            <person name="Mondo S."/>
            <person name="Pangilinan J."/>
            <person name="Riley R."/>
            <person name="LaButti K."/>
            <person name="Andreopoulos B."/>
            <person name="Lipzen A."/>
            <person name="Chen C."/>
            <person name="Yan M."/>
            <person name="Daum C."/>
            <person name="Ng V."/>
            <person name="Clum A."/>
            <person name="Steindorff A."/>
            <person name="Ohm R.A."/>
            <person name="Martin F."/>
            <person name="Silar P."/>
            <person name="Natvig D.O."/>
            <person name="Lalanne C."/>
            <person name="Gautier V."/>
            <person name="Ament-Velasquez S.L."/>
            <person name="Kruys A."/>
            <person name="Hutchinson M.I."/>
            <person name="Powell A.J."/>
            <person name="Barry K."/>
            <person name="Miller A.N."/>
            <person name="Grigoriev I.V."/>
            <person name="Debuchy R."/>
            <person name="Gladieux P."/>
            <person name="Hiltunen Thoren M."/>
            <person name="Johannesson H."/>
        </authorList>
    </citation>
    <scope>NUCLEOTIDE SEQUENCE</scope>
    <source>
        <strain evidence="6">PSN243</strain>
    </source>
</reference>
<gene>
    <name evidence="6" type="ORF">QBC34DRAFT_107783</name>
</gene>
<keyword evidence="3" id="KW-0812">Transmembrane</keyword>
<dbReference type="PANTHER" id="PTHR12428">
    <property type="entry name" value="OXA1"/>
    <property type="match status" value="1"/>
</dbReference>
<comment type="caution">
    <text evidence="6">The sequence shown here is derived from an EMBL/GenBank/DDBJ whole genome shotgun (WGS) entry which is preliminary data.</text>
</comment>
<organism evidence="6 7">
    <name type="scientific">Podospora aff. communis PSN243</name>
    <dbReference type="NCBI Taxonomy" id="3040156"/>
    <lineage>
        <taxon>Eukaryota</taxon>
        <taxon>Fungi</taxon>
        <taxon>Dikarya</taxon>
        <taxon>Ascomycota</taxon>
        <taxon>Pezizomycotina</taxon>
        <taxon>Sordariomycetes</taxon>
        <taxon>Sordariomycetidae</taxon>
        <taxon>Sordariales</taxon>
        <taxon>Podosporaceae</taxon>
        <taxon>Podospora</taxon>
    </lineage>
</organism>
<evidence type="ECO:0000256" key="1">
    <source>
        <dbReference type="ARBA" id="ARBA00004141"/>
    </source>
</evidence>
<evidence type="ECO:0000313" key="7">
    <source>
        <dbReference type="Proteomes" id="UP001321760"/>
    </source>
</evidence>
<proteinExistence type="inferred from homology"/>
<evidence type="ECO:0000256" key="5">
    <source>
        <dbReference type="ARBA" id="ARBA00023136"/>
    </source>
</evidence>
<evidence type="ECO:0000256" key="4">
    <source>
        <dbReference type="ARBA" id="ARBA00022989"/>
    </source>
</evidence>
<dbReference type="AlphaFoldDB" id="A0AAV9H3A1"/>
<evidence type="ECO:0000313" key="6">
    <source>
        <dbReference type="EMBL" id="KAK4455108.1"/>
    </source>
</evidence>
<protein>
    <submittedName>
        <fullName evidence="6">Mitochondrial inner membrane protein OXA1L</fullName>
    </submittedName>
</protein>
<dbReference type="InterPro" id="IPR001708">
    <property type="entry name" value="YidC/ALB3/OXA1/COX18"/>
</dbReference>
<dbReference type="GO" id="GO:0033617">
    <property type="term" value="P:mitochondrial respiratory chain complex IV assembly"/>
    <property type="evidence" value="ECO:0007669"/>
    <property type="project" value="TreeGrafter"/>
</dbReference>
<evidence type="ECO:0000256" key="2">
    <source>
        <dbReference type="ARBA" id="ARBA00009877"/>
    </source>
</evidence>
<dbReference type="PANTHER" id="PTHR12428:SF65">
    <property type="entry name" value="CYTOCHROME C OXIDASE ASSEMBLY PROTEIN COX18, MITOCHONDRIAL"/>
    <property type="match status" value="1"/>
</dbReference>
<accession>A0AAV9H3A1</accession>
<dbReference type="GO" id="GO:0005743">
    <property type="term" value="C:mitochondrial inner membrane"/>
    <property type="evidence" value="ECO:0007669"/>
    <property type="project" value="TreeGrafter"/>
</dbReference>
<comment type="subcellular location">
    <subcellularLocation>
        <location evidence="1">Membrane</location>
        <topology evidence="1">Multi-pass membrane protein</topology>
    </subcellularLocation>
</comment>
<dbReference type="EMBL" id="MU865915">
    <property type="protein sequence ID" value="KAK4455108.1"/>
    <property type="molecule type" value="Genomic_DNA"/>
</dbReference>
<dbReference type="GO" id="GO:0032977">
    <property type="term" value="F:membrane insertase activity"/>
    <property type="evidence" value="ECO:0007669"/>
    <property type="project" value="InterPro"/>
</dbReference>
<dbReference type="Proteomes" id="UP001321760">
    <property type="component" value="Unassembled WGS sequence"/>
</dbReference>